<keyword evidence="12" id="KW-1185">Reference proteome</keyword>
<evidence type="ECO:0000313" key="12">
    <source>
        <dbReference type="Proteomes" id="UP000678393"/>
    </source>
</evidence>
<feature type="region of interest" description="Disordered" evidence="8">
    <location>
        <begin position="1"/>
        <end position="25"/>
    </location>
</feature>
<feature type="transmembrane region" description="Helical" evidence="9">
    <location>
        <begin position="363"/>
        <end position="385"/>
    </location>
</feature>
<evidence type="ECO:0000259" key="10">
    <source>
        <dbReference type="PROSITE" id="PS51465"/>
    </source>
</evidence>
<dbReference type="EMBL" id="CAJHNH020003571">
    <property type="protein sequence ID" value="CAG5129587.1"/>
    <property type="molecule type" value="Genomic_DNA"/>
</dbReference>
<dbReference type="GO" id="GO:0043252">
    <property type="term" value="P:sodium-independent organic anion transport"/>
    <property type="evidence" value="ECO:0007669"/>
    <property type="project" value="TreeGrafter"/>
</dbReference>
<dbReference type="GO" id="GO:0015347">
    <property type="term" value="F:sodium-independent organic anion transmembrane transporter activity"/>
    <property type="evidence" value="ECO:0007669"/>
    <property type="project" value="TreeGrafter"/>
</dbReference>
<dbReference type="Pfam" id="PF07648">
    <property type="entry name" value="Kazal_2"/>
    <property type="match status" value="1"/>
</dbReference>
<keyword evidence="7" id="KW-1015">Disulfide bond</keyword>
<feature type="transmembrane region" description="Helical" evidence="9">
    <location>
        <begin position="121"/>
        <end position="142"/>
    </location>
</feature>
<feature type="transmembrane region" description="Helical" evidence="9">
    <location>
        <begin position="321"/>
        <end position="343"/>
    </location>
</feature>
<dbReference type="OrthoDB" id="5062115at2759"/>
<dbReference type="SUPFAM" id="SSF103473">
    <property type="entry name" value="MFS general substrate transporter"/>
    <property type="match status" value="1"/>
</dbReference>
<feature type="transmembrane region" description="Helical" evidence="9">
    <location>
        <begin position="397"/>
        <end position="417"/>
    </location>
</feature>
<feature type="transmembrane region" description="Helical" evidence="9">
    <location>
        <begin position="194"/>
        <end position="211"/>
    </location>
</feature>
<feature type="transmembrane region" description="Helical" evidence="9">
    <location>
        <begin position="232"/>
        <end position="257"/>
    </location>
</feature>
<evidence type="ECO:0000256" key="9">
    <source>
        <dbReference type="SAM" id="Phobius"/>
    </source>
</evidence>
<feature type="transmembrane region" description="Helical" evidence="9">
    <location>
        <begin position="495"/>
        <end position="519"/>
    </location>
</feature>
<keyword evidence="3" id="KW-1003">Cell membrane</keyword>
<proteinExistence type="inferred from homology"/>
<feature type="transmembrane region" description="Helical" evidence="9">
    <location>
        <begin position="585"/>
        <end position="607"/>
    </location>
</feature>
<keyword evidence="6 9" id="KW-0472">Membrane</keyword>
<dbReference type="SUPFAM" id="SSF100895">
    <property type="entry name" value="Kazal-type serine protease inhibitors"/>
    <property type="match status" value="1"/>
</dbReference>
<dbReference type="PANTHER" id="PTHR11388">
    <property type="entry name" value="ORGANIC ANION TRANSPORTER"/>
    <property type="match status" value="1"/>
</dbReference>
<dbReference type="Proteomes" id="UP000678393">
    <property type="component" value="Unassembled WGS sequence"/>
</dbReference>
<dbReference type="InterPro" id="IPR004156">
    <property type="entry name" value="OATP"/>
</dbReference>
<dbReference type="InterPro" id="IPR002350">
    <property type="entry name" value="Kazal_dom"/>
</dbReference>
<feature type="transmembrane region" description="Helical" evidence="9">
    <location>
        <begin position="92"/>
        <end position="112"/>
    </location>
</feature>
<protein>
    <recommendedName>
        <fullName evidence="10">Kazal-like domain-containing protein</fullName>
    </recommendedName>
</protein>
<dbReference type="PROSITE" id="PS51465">
    <property type="entry name" value="KAZAL_2"/>
    <property type="match status" value="1"/>
</dbReference>
<name>A0A8S3ZJB4_9EUPU</name>
<evidence type="ECO:0000256" key="2">
    <source>
        <dbReference type="ARBA" id="ARBA00009657"/>
    </source>
</evidence>
<keyword evidence="4 9" id="KW-0812">Transmembrane</keyword>
<feature type="transmembrane region" description="Helical" evidence="9">
    <location>
        <begin position="48"/>
        <end position="72"/>
    </location>
</feature>
<dbReference type="InterPro" id="IPR036058">
    <property type="entry name" value="Kazal_dom_sf"/>
</dbReference>
<evidence type="ECO:0000256" key="8">
    <source>
        <dbReference type="SAM" id="MobiDB-lite"/>
    </source>
</evidence>
<dbReference type="AlphaFoldDB" id="A0A8S3ZJB4"/>
<organism evidence="11 12">
    <name type="scientific">Candidula unifasciata</name>
    <dbReference type="NCBI Taxonomy" id="100452"/>
    <lineage>
        <taxon>Eukaryota</taxon>
        <taxon>Metazoa</taxon>
        <taxon>Spiralia</taxon>
        <taxon>Lophotrochozoa</taxon>
        <taxon>Mollusca</taxon>
        <taxon>Gastropoda</taxon>
        <taxon>Heterobranchia</taxon>
        <taxon>Euthyneura</taxon>
        <taxon>Panpulmonata</taxon>
        <taxon>Eupulmonata</taxon>
        <taxon>Stylommatophora</taxon>
        <taxon>Helicina</taxon>
        <taxon>Helicoidea</taxon>
        <taxon>Geomitridae</taxon>
        <taxon>Candidula</taxon>
    </lineage>
</organism>
<evidence type="ECO:0000256" key="4">
    <source>
        <dbReference type="ARBA" id="ARBA00022692"/>
    </source>
</evidence>
<keyword evidence="5 9" id="KW-1133">Transmembrane helix</keyword>
<evidence type="ECO:0000256" key="5">
    <source>
        <dbReference type="ARBA" id="ARBA00022989"/>
    </source>
</evidence>
<dbReference type="Gene3D" id="1.20.1250.20">
    <property type="entry name" value="MFS general substrate transporter like domains"/>
    <property type="match status" value="1"/>
</dbReference>
<dbReference type="Pfam" id="PF03137">
    <property type="entry name" value="OATP"/>
    <property type="match status" value="1"/>
</dbReference>
<sequence length="659" mass="72640">MSASIYKPVSQKVPANDKDQTSSNMGTRYEVDTRCGFWMYKPAFIQPLAKVSVFAVLYGFAGLMTQTLTFYVNSQVTTLERQFGFSSYQTGIILAANDIGYLACVLFAAYLAPRTHIPRSLGIAVIIYGISGIACSLPHFMYGASANIDPTTDHTNSTESNFRKQAAVVGSLCDIFNNSGDTCGIDAAASEKEIQISLIIIVIGMALQGFGKAPRASFSIVYVDDNTSKVNTGFYAGIMLSTSLLGPVAAFLLGGVFSRMYVTLEATQLTPRHPKWIGAWWLGYIVFGLLSLIVSIPLFCFPRKLPRKKVKDKFLSSLYRLLTNPLYVCLICSSCGNMFQAAANLAFFPKFVERMFHLPAHTANYITAGQYLCTYCVGTFIGGFLTKRFKMTAMTSIKFNIAAFSLSLLFQFLMFVFQCEQPTIHNWPGEENNCNKGCNCRDNSYFPICGDDGRTYYSPCHAGCLQAELRVYQNCSCIPRGQAREGPCDYGCSHLYGYVVIVGFQNMCSIVALMPKLIILMRCVPEKDKSMALSVSPFMTSICGWLLAPIVIGGAIDKTCLIWDITCLIRGRCLLYDNYQFGIQFHGYSALGLCSSLIFMVIAYLCARWSRCLDEGTNDPTEGITIDVKGDCTVHVSVVGGEVKSNGQELKLDEEKSHA</sequence>
<dbReference type="PANTHER" id="PTHR11388:SF76">
    <property type="entry name" value="SOLUTE CARRIER ORGANIC ANION TRANSPORTER FAMILY MEMBER"/>
    <property type="match status" value="1"/>
</dbReference>
<comment type="similarity">
    <text evidence="2">Belongs to the organo anion transporter (TC 2.A.60) family.</text>
</comment>
<feature type="domain" description="Kazal-like" evidence="10">
    <location>
        <begin position="428"/>
        <end position="479"/>
    </location>
</feature>
<reference evidence="11" key="1">
    <citation type="submission" date="2021-04" db="EMBL/GenBank/DDBJ databases">
        <authorList>
            <consortium name="Molecular Ecology Group"/>
        </authorList>
    </citation>
    <scope>NUCLEOTIDE SEQUENCE</scope>
</reference>
<comment type="caution">
    <text evidence="11">The sequence shown here is derived from an EMBL/GenBank/DDBJ whole genome shotgun (WGS) entry which is preliminary data.</text>
</comment>
<evidence type="ECO:0000256" key="3">
    <source>
        <dbReference type="ARBA" id="ARBA00022475"/>
    </source>
</evidence>
<feature type="transmembrane region" description="Helical" evidence="9">
    <location>
        <begin position="277"/>
        <end position="301"/>
    </location>
</feature>
<accession>A0A8S3ZJB4</accession>
<dbReference type="GO" id="GO:0016323">
    <property type="term" value="C:basolateral plasma membrane"/>
    <property type="evidence" value="ECO:0007669"/>
    <property type="project" value="TreeGrafter"/>
</dbReference>
<comment type="subcellular location">
    <subcellularLocation>
        <location evidence="1">Cell membrane</location>
        <topology evidence="1">Multi-pass membrane protein</topology>
    </subcellularLocation>
</comment>
<dbReference type="InterPro" id="IPR036259">
    <property type="entry name" value="MFS_trans_sf"/>
</dbReference>
<evidence type="ECO:0000256" key="6">
    <source>
        <dbReference type="ARBA" id="ARBA00023136"/>
    </source>
</evidence>
<evidence type="ECO:0000256" key="7">
    <source>
        <dbReference type="ARBA" id="ARBA00023157"/>
    </source>
</evidence>
<evidence type="ECO:0000256" key="1">
    <source>
        <dbReference type="ARBA" id="ARBA00004651"/>
    </source>
</evidence>
<dbReference type="CDD" id="cd17336">
    <property type="entry name" value="MFS_SLCO_OATP"/>
    <property type="match status" value="1"/>
</dbReference>
<gene>
    <name evidence="11" type="ORF">CUNI_LOCUS15145</name>
</gene>
<evidence type="ECO:0000313" key="11">
    <source>
        <dbReference type="EMBL" id="CAG5129587.1"/>
    </source>
</evidence>
<feature type="transmembrane region" description="Helical" evidence="9">
    <location>
        <begin position="531"/>
        <end position="556"/>
    </location>
</feature>